<keyword evidence="9" id="KW-1185">Reference proteome</keyword>
<dbReference type="PROSITE" id="PS01210">
    <property type="entry name" value="CAVEOLIN"/>
    <property type="match status" value="1"/>
</dbReference>
<keyword evidence="3 6" id="KW-1003">Cell membrane</keyword>
<keyword evidence="4 6" id="KW-0333">Golgi apparatus</keyword>
<keyword evidence="8" id="KW-1133">Transmembrane helix</keyword>
<dbReference type="PANTHER" id="PTHR10844">
    <property type="entry name" value="CAVEOLIN"/>
    <property type="match status" value="1"/>
</dbReference>
<dbReference type="Proteomes" id="UP000504632">
    <property type="component" value="Chromosome 6"/>
</dbReference>
<evidence type="ECO:0000256" key="2">
    <source>
        <dbReference type="ARBA" id="ARBA00010988"/>
    </source>
</evidence>
<dbReference type="GO" id="GO:0005925">
    <property type="term" value="C:focal adhesion"/>
    <property type="evidence" value="ECO:0007669"/>
    <property type="project" value="TreeGrafter"/>
</dbReference>
<keyword evidence="5 6" id="KW-0472">Membrane</keyword>
<dbReference type="GO" id="GO:0042383">
    <property type="term" value="C:sarcolemma"/>
    <property type="evidence" value="ECO:0007669"/>
    <property type="project" value="TreeGrafter"/>
</dbReference>
<organism evidence="9 10">
    <name type="scientific">Chanos chanos</name>
    <name type="common">Milkfish</name>
    <name type="synonym">Mugil chanos</name>
    <dbReference type="NCBI Taxonomy" id="29144"/>
    <lineage>
        <taxon>Eukaryota</taxon>
        <taxon>Metazoa</taxon>
        <taxon>Chordata</taxon>
        <taxon>Craniata</taxon>
        <taxon>Vertebrata</taxon>
        <taxon>Euteleostomi</taxon>
        <taxon>Actinopterygii</taxon>
        <taxon>Neopterygii</taxon>
        <taxon>Teleostei</taxon>
        <taxon>Ostariophysi</taxon>
        <taxon>Gonorynchiformes</taxon>
        <taxon>Chanidae</taxon>
        <taxon>Chanos</taxon>
    </lineage>
</organism>
<dbReference type="RefSeq" id="XP_030634305.1">
    <property type="nucleotide sequence ID" value="XM_030778445.1"/>
</dbReference>
<dbReference type="AlphaFoldDB" id="A0A6J2VMY4"/>
<evidence type="ECO:0000256" key="7">
    <source>
        <dbReference type="SAM" id="MobiDB-lite"/>
    </source>
</evidence>
<protein>
    <recommendedName>
        <fullName evidence="6">Caveolin</fullName>
    </recommendedName>
</protein>
<evidence type="ECO:0000256" key="5">
    <source>
        <dbReference type="ARBA" id="ARBA00023136"/>
    </source>
</evidence>
<dbReference type="GO" id="GO:0060090">
    <property type="term" value="F:molecular adaptor activity"/>
    <property type="evidence" value="ECO:0007669"/>
    <property type="project" value="TreeGrafter"/>
</dbReference>
<evidence type="ECO:0000256" key="6">
    <source>
        <dbReference type="RuleBase" id="RU000680"/>
    </source>
</evidence>
<dbReference type="Pfam" id="PF01146">
    <property type="entry name" value="Caveolin"/>
    <property type="match status" value="1"/>
</dbReference>
<evidence type="ECO:0000313" key="10">
    <source>
        <dbReference type="RefSeq" id="XP_030634305.1"/>
    </source>
</evidence>
<name>A0A6J2VMY4_CHACN</name>
<comment type="similarity">
    <text evidence="2 6">Belongs to the caveolin family.</text>
</comment>
<sequence length="194" mass="21780">MEQSSLTEEIRIELEEIEEQEEEEEASLPEQYGVSPDQFAVAVPVEQSAGQPEEKEAHPGPRDGRASLVKDRDPKGINKSLKVTFEDVIAEPVSVHSFDKVWLWSHALFEVSRLWFYRIISLVLAVPVALVAGILFAILSCLHIWLIVPSMQILLINMHWVKTVWASVLDIAISPFFSSVGRCFGAISIRLAQD</sequence>
<dbReference type="OrthoDB" id="5917823at2759"/>
<dbReference type="GO" id="GO:0051480">
    <property type="term" value="P:regulation of cytosolic calcium ion concentration"/>
    <property type="evidence" value="ECO:0007669"/>
    <property type="project" value="TreeGrafter"/>
</dbReference>
<dbReference type="InParanoid" id="A0A6J2VMY4"/>
<feature type="transmembrane region" description="Helical" evidence="8">
    <location>
        <begin position="115"/>
        <end position="148"/>
    </location>
</feature>
<evidence type="ECO:0000256" key="1">
    <source>
        <dbReference type="ARBA" id="ARBA00004202"/>
    </source>
</evidence>
<feature type="region of interest" description="Disordered" evidence="7">
    <location>
        <begin position="45"/>
        <end position="73"/>
    </location>
</feature>
<comment type="function">
    <text evidence="6">May act as a scaffolding protein within caveolar membranes. Interacts directly with G-protein alpha subunits and can functionally regulate their activity.</text>
</comment>
<dbReference type="InterPro" id="IPR001612">
    <property type="entry name" value="Caveolin"/>
</dbReference>
<evidence type="ECO:0000256" key="3">
    <source>
        <dbReference type="ARBA" id="ARBA00022475"/>
    </source>
</evidence>
<reference evidence="10" key="1">
    <citation type="submission" date="2025-08" db="UniProtKB">
        <authorList>
            <consortium name="RefSeq"/>
        </authorList>
    </citation>
    <scope>IDENTIFICATION</scope>
</reference>
<accession>A0A6J2VMY4</accession>
<evidence type="ECO:0000256" key="4">
    <source>
        <dbReference type="ARBA" id="ARBA00023034"/>
    </source>
</evidence>
<feature type="compositionally biased region" description="Basic and acidic residues" evidence="7">
    <location>
        <begin position="52"/>
        <end position="73"/>
    </location>
</feature>
<dbReference type="PANTHER" id="PTHR10844:SF29">
    <property type="entry name" value="CAVEOLIN"/>
    <property type="match status" value="1"/>
</dbReference>
<evidence type="ECO:0000256" key="8">
    <source>
        <dbReference type="SAM" id="Phobius"/>
    </source>
</evidence>
<dbReference type="GO" id="GO:0000139">
    <property type="term" value="C:Golgi membrane"/>
    <property type="evidence" value="ECO:0007669"/>
    <property type="project" value="UniProtKB-SubCell"/>
</dbReference>
<dbReference type="GeneID" id="115815491"/>
<comment type="subcellular location">
    <subcellularLocation>
        <location evidence="1 6">Cell membrane</location>
        <topology evidence="1 6">Peripheral membrane protein</topology>
    </subcellularLocation>
    <subcellularLocation>
        <location evidence="6">Golgi apparatus membrane</location>
        <topology evidence="6">Peripheral membrane protein</topology>
    </subcellularLocation>
    <subcellularLocation>
        <location evidence="6">Membrane</location>
        <location evidence="6">Caveola</location>
        <topology evidence="6">Peripheral membrane protein</topology>
    </subcellularLocation>
</comment>
<dbReference type="InterPro" id="IPR018361">
    <property type="entry name" value="Caveolin_CS"/>
</dbReference>
<keyword evidence="8" id="KW-0812">Transmembrane</keyword>
<proteinExistence type="inferred from homology"/>
<dbReference type="GO" id="GO:0030154">
    <property type="term" value="P:cell differentiation"/>
    <property type="evidence" value="ECO:0007669"/>
    <property type="project" value="TreeGrafter"/>
</dbReference>
<dbReference type="GO" id="GO:0070836">
    <property type="term" value="P:caveola assembly"/>
    <property type="evidence" value="ECO:0007669"/>
    <property type="project" value="InterPro"/>
</dbReference>
<dbReference type="GO" id="GO:0005901">
    <property type="term" value="C:caveola"/>
    <property type="evidence" value="ECO:0007669"/>
    <property type="project" value="UniProtKB-SubCell"/>
</dbReference>
<evidence type="ECO:0000313" key="9">
    <source>
        <dbReference type="Proteomes" id="UP000504632"/>
    </source>
</evidence>
<gene>
    <name evidence="10" type="primary">LOC115815491</name>
</gene>